<comment type="similarity">
    <text evidence="1">Belongs to the RelE toxin family.</text>
</comment>
<keyword evidence="4" id="KW-1185">Reference proteome</keyword>
<dbReference type="InterPro" id="IPR051803">
    <property type="entry name" value="TA_system_RelE-like_toxin"/>
</dbReference>
<reference evidence="3 4" key="1">
    <citation type="submission" date="2023-03" db="EMBL/GenBank/DDBJ databases">
        <title>Genome sequence of Microbacterium sp. KACC 23027.</title>
        <authorList>
            <person name="Kim S."/>
            <person name="Heo J."/>
            <person name="Kwon S.-W."/>
        </authorList>
    </citation>
    <scope>NUCLEOTIDE SEQUENCE [LARGE SCALE GENOMIC DNA]</scope>
    <source>
        <strain evidence="3 4">KACC 23027</strain>
    </source>
</reference>
<dbReference type="InterPro" id="IPR007712">
    <property type="entry name" value="RelE/ParE_toxin"/>
</dbReference>
<dbReference type="PANTHER" id="PTHR33755">
    <property type="entry name" value="TOXIN PARE1-RELATED"/>
    <property type="match status" value="1"/>
</dbReference>
<keyword evidence="2" id="KW-1277">Toxin-antitoxin system</keyword>
<dbReference type="Gene3D" id="3.30.2310.20">
    <property type="entry name" value="RelE-like"/>
    <property type="match status" value="1"/>
</dbReference>
<dbReference type="InterPro" id="IPR035093">
    <property type="entry name" value="RelE/ParE_toxin_dom_sf"/>
</dbReference>
<dbReference type="Pfam" id="PF05016">
    <property type="entry name" value="ParE_toxin"/>
    <property type="match status" value="1"/>
</dbReference>
<organism evidence="3 4">
    <name type="scientific">Microbacterium horticulturae</name>
    <dbReference type="NCBI Taxonomy" id="3028316"/>
    <lineage>
        <taxon>Bacteria</taxon>
        <taxon>Bacillati</taxon>
        <taxon>Actinomycetota</taxon>
        <taxon>Actinomycetes</taxon>
        <taxon>Micrococcales</taxon>
        <taxon>Microbacteriaceae</taxon>
        <taxon>Microbacterium</taxon>
    </lineage>
</organism>
<proteinExistence type="inferred from homology"/>
<evidence type="ECO:0000256" key="1">
    <source>
        <dbReference type="ARBA" id="ARBA00006226"/>
    </source>
</evidence>
<name>A0ABY8BUL7_9MICO</name>
<dbReference type="EMBL" id="CP119108">
    <property type="protein sequence ID" value="WEG07859.1"/>
    <property type="molecule type" value="Genomic_DNA"/>
</dbReference>
<dbReference type="PANTHER" id="PTHR33755:SF8">
    <property type="entry name" value="TOXIN PARE2"/>
    <property type="match status" value="1"/>
</dbReference>
<accession>A0ABY8BUL7</accession>
<evidence type="ECO:0000256" key="2">
    <source>
        <dbReference type="ARBA" id="ARBA00022649"/>
    </source>
</evidence>
<dbReference type="RefSeq" id="WP_275277197.1">
    <property type="nucleotide sequence ID" value="NZ_CP119108.1"/>
</dbReference>
<protein>
    <submittedName>
        <fullName evidence="3">Type II toxin-antitoxin system RelE/ParE family toxin</fullName>
    </submittedName>
</protein>
<dbReference type="Proteomes" id="UP001214553">
    <property type="component" value="Chromosome"/>
</dbReference>
<gene>
    <name evidence="3" type="ORF">PU630_11465</name>
</gene>
<evidence type="ECO:0000313" key="4">
    <source>
        <dbReference type="Proteomes" id="UP001214553"/>
    </source>
</evidence>
<evidence type="ECO:0000313" key="3">
    <source>
        <dbReference type="EMBL" id="WEG07859.1"/>
    </source>
</evidence>
<sequence length="176" mass="19474">MTTHRVVTSRRADDDIDEAVSYYVAEGAPDAAFGFIDALEAARNVLAEHPWIGSTRLAVEIGVDEVRSLALRRFPYVVVYTVDDDAVRVHRVLHTHRDILSEFFGSWGERDRTRVPGQGSGVPSRGAHPMGLPSFGRRGLPFCRGKIVICDDRIDGANFGRHGLPFCRGKPVICDD</sequence>